<feature type="region of interest" description="Disordered" evidence="1">
    <location>
        <begin position="1"/>
        <end position="39"/>
    </location>
</feature>
<dbReference type="AlphaFoldDB" id="A0A841BEG7"/>
<dbReference type="Proteomes" id="UP000587527">
    <property type="component" value="Unassembled WGS sequence"/>
</dbReference>
<evidence type="ECO:0000313" key="2">
    <source>
        <dbReference type="EMBL" id="MBB5866684.1"/>
    </source>
</evidence>
<proteinExistence type="predicted"/>
<dbReference type="EMBL" id="JACHMN010000001">
    <property type="protein sequence ID" value="MBB5866684.1"/>
    <property type="molecule type" value="Genomic_DNA"/>
</dbReference>
<evidence type="ECO:0000256" key="1">
    <source>
        <dbReference type="SAM" id="MobiDB-lite"/>
    </source>
</evidence>
<organism evidence="2 3">
    <name type="scientific">Allocatelliglobosispora scoriae</name>
    <dbReference type="NCBI Taxonomy" id="643052"/>
    <lineage>
        <taxon>Bacteria</taxon>
        <taxon>Bacillati</taxon>
        <taxon>Actinomycetota</taxon>
        <taxon>Actinomycetes</taxon>
        <taxon>Micromonosporales</taxon>
        <taxon>Micromonosporaceae</taxon>
        <taxon>Allocatelliglobosispora</taxon>
    </lineage>
</organism>
<reference evidence="2 3" key="1">
    <citation type="submission" date="2020-08" db="EMBL/GenBank/DDBJ databases">
        <title>Sequencing the genomes of 1000 actinobacteria strains.</title>
        <authorList>
            <person name="Klenk H.-P."/>
        </authorList>
    </citation>
    <scope>NUCLEOTIDE SEQUENCE [LARGE SCALE GENOMIC DNA]</scope>
    <source>
        <strain evidence="2 3">DSM 45362</strain>
    </source>
</reference>
<evidence type="ECO:0000313" key="3">
    <source>
        <dbReference type="Proteomes" id="UP000587527"/>
    </source>
</evidence>
<keyword evidence="3" id="KW-1185">Reference proteome</keyword>
<sequence length="39" mass="3987">MTIIVANNNTNTLGDTGDDEPEGACPGVAAEPDRSVRSV</sequence>
<accession>A0A841BEG7</accession>
<comment type="caution">
    <text evidence="2">The sequence shown here is derived from an EMBL/GenBank/DDBJ whole genome shotgun (WGS) entry which is preliminary data.</text>
</comment>
<name>A0A841BEG7_9ACTN</name>
<gene>
    <name evidence="2" type="ORF">F4553_000063</name>
</gene>
<protein>
    <submittedName>
        <fullName evidence="2">Uncharacterized protein</fullName>
    </submittedName>
</protein>